<feature type="domain" description="Peptidase S8/S53" evidence="8">
    <location>
        <begin position="98"/>
        <end position="324"/>
    </location>
</feature>
<evidence type="ECO:0000256" key="7">
    <source>
        <dbReference type="SAM" id="SignalP"/>
    </source>
</evidence>
<dbReference type="CDD" id="cd00306">
    <property type="entry name" value="Peptidases_S8_S53"/>
    <property type="match status" value="1"/>
</dbReference>
<feature type="signal peptide" evidence="7">
    <location>
        <begin position="1"/>
        <end position="23"/>
    </location>
</feature>
<comment type="caution">
    <text evidence="4">Lacks conserved residue(s) required for the propagation of feature annotation.</text>
</comment>
<evidence type="ECO:0000256" key="5">
    <source>
        <dbReference type="SAM" id="MobiDB-lite"/>
    </source>
</evidence>
<dbReference type="PANTHER" id="PTHR42884:SF14">
    <property type="entry name" value="NEUROENDOCRINE CONVERTASE 1"/>
    <property type="match status" value="1"/>
</dbReference>
<comment type="caution">
    <text evidence="9">The sequence shown here is derived from an EMBL/GenBank/DDBJ whole genome shotgun (WGS) entry which is preliminary data.</text>
</comment>
<keyword evidence="10" id="KW-1185">Reference proteome</keyword>
<dbReference type="PROSITE" id="PS51892">
    <property type="entry name" value="SUBTILASE"/>
    <property type="match status" value="1"/>
</dbReference>
<feature type="transmembrane region" description="Helical" evidence="6">
    <location>
        <begin position="372"/>
        <end position="393"/>
    </location>
</feature>
<keyword evidence="6" id="KW-0472">Membrane</keyword>
<gene>
    <name evidence="9" type="ORF">GCM10011574_40750</name>
</gene>
<evidence type="ECO:0000256" key="6">
    <source>
        <dbReference type="SAM" id="Phobius"/>
    </source>
</evidence>
<dbReference type="InterPro" id="IPR036852">
    <property type="entry name" value="Peptidase_S8/S53_dom_sf"/>
</dbReference>
<dbReference type="RefSeq" id="WP_142571369.1">
    <property type="nucleotide sequence ID" value="NZ_BMMN01000007.1"/>
</dbReference>
<evidence type="ECO:0000259" key="8">
    <source>
        <dbReference type="Pfam" id="PF00082"/>
    </source>
</evidence>
<keyword evidence="2" id="KW-0378">Hydrolase</keyword>
<feature type="region of interest" description="Disordered" evidence="5">
    <location>
        <begin position="131"/>
        <end position="153"/>
    </location>
</feature>
<keyword evidence="7" id="KW-0732">Signal</keyword>
<dbReference type="Gene3D" id="3.40.50.200">
    <property type="entry name" value="Peptidase S8/S53 domain"/>
    <property type="match status" value="1"/>
</dbReference>
<accession>A0A8H9H0G2</accession>
<keyword evidence="6" id="KW-1133">Transmembrane helix</keyword>
<proteinExistence type="inferred from homology"/>
<evidence type="ECO:0000313" key="10">
    <source>
        <dbReference type="Proteomes" id="UP000653480"/>
    </source>
</evidence>
<evidence type="ECO:0000256" key="2">
    <source>
        <dbReference type="ARBA" id="ARBA00022801"/>
    </source>
</evidence>
<evidence type="ECO:0000313" key="9">
    <source>
        <dbReference type="EMBL" id="GGO17320.1"/>
    </source>
</evidence>
<dbReference type="Proteomes" id="UP000653480">
    <property type="component" value="Unassembled WGS sequence"/>
</dbReference>
<name>A0A8H9H0G2_9ACTN</name>
<dbReference type="GO" id="GO:0005886">
    <property type="term" value="C:plasma membrane"/>
    <property type="evidence" value="ECO:0007669"/>
    <property type="project" value="TreeGrafter"/>
</dbReference>
<keyword evidence="6" id="KW-0812">Transmembrane</keyword>
<dbReference type="OrthoDB" id="3530033at2"/>
<feature type="chain" id="PRO_5034537379" evidence="7">
    <location>
        <begin position="24"/>
        <end position="396"/>
    </location>
</feature>
<dbReference type="PANTHER" id="PTHR42884">
    <property type="entry name" value="PROPROTEIN CONVERTASE SUBTILISIN/KEXIN-RELATED"/>
    <property type="match status" value="1"/>
</dbReference>
<dbReference type="Pfam" id="PF00082">
    <property type="entry name" value="Peptidase_S8"/>
    <property type="match status" value="1"/>
</dbReference>
<keyword evidence="3" id="KW-0720">Serine protease</keyword>
<dbReference type="GO" id="GO:0016485">
    <property type="term" value="P:protein processing"/>
    <property type="evidence" value="ECO:0007669"/>
    <property type="project" value="TreeGrafter"/>
</dbReference>
<dbReference type="InterPro" id="IPR000209">
    <property type="entry name" value="Peptidase_S8/S53_dom"/>
</dbReference>
<evidence type="ECO:0000256" key="4">
    <source>
        <dbReference type="PROSITE-ProRule" id="PRU01240"/>
    </source>
</evidence>
<evidence type="ECO:0000256" key="1">
    <source>
        <dbReference type="ARBA" id="ARBA00022670"/>
    </source>
</evidence>
<dbReference type="SUPFAM" id="SSF52743">
    <property type="entry name" value="Subtilisin-like"/>
    <property type="match status" value="1"/>
</dbReference>
<comment type="similarity">
    <text evidence="4">Belongs to the peptidase S8 family.</text>
</comment>
<keyword evidence="1 9" id="KW-0645">Protease</keyword>
<evidence type="ECO:0000256" key="3">
    <source>
        <dbReference type="ARBA" id="ARBA00022825"/>
    </source>
</evidence>
<protein>
    <submittedName>
        <fullName evidence="9">Type VII secretion-associated serine protease</fullName>
    </submittedName>
</protein>
<dbReference type="EMBL" id="BMMN01000007">
    <property type="protein sequence ID" value="GGO17320.1"/>
    <property type="molecule type" value="Genomic_DNA"/>
</dbReference>
<dbReference type="AlphaFoldDB" id="A0A8H9H0G2"/>
<sequence length="396" mass="39449">MLRPAFLCAALTAVLLGTGPAVAAAPAPGGEDSRWALDAVNAAAAWKVSRGAGVTVALLGSGRPDDAVPELSGRVERGPDLTGAMFGDDTMRPGDDVTALASAIAGSGRGGGTSGIAPEARVLSLTVVRSRPGEAGVPGEPGGPAGQTPAETQDSPLARGIRYATGRGAKVICLPVPAYAVDRVERDAISFALARGVVVVAAVGDAGRSPYARENGTSYWAFPAGYPGVVGVAAVDRKGAKTPGSSDNLSVLVAAPGDHVPVTLAGGRRGAVSGTGVASALVAGAIALIKAKYPDLSPELVSRALTATSRPHPSAGYDDKVGFGVVDAAAALRKAAELTGYGHASSMRDDAHFGKGPGSQGPARPGPDPVRLWIYGIAVALGFGGFCAAAVALRRR</sequence>
<dbReference type="GO" id="GO:0004252">
    <property type="term" value="F:serine-type endopeptidase activity"/>
    <property type="evidence" value="ECO:0007669"/>
    <property type="project" value="InterPro"/>
</dbReference>
<organism evidence="9 10">
    <name type="scientific">Microbispora bryophytorum</name>
    <dbReference type="NCBI Taxonomy" id="1460882"/>
    <lineage>
        <taxon>Bacteria</taxon>
        <taxon>Bacillati</taxon>
        <taxon>Actinomycetota</taxon>
        <taxon>Actinomycetes</taxon>
        <taxon>Streptosporangiales</taxon>
        <taxon>Streptosporangiaceae</taxon>
        <taxon>Microbispora</taxon>
    </lineage>
</organism>
<reference evidence="9" key="1">
    <citation type="journal article" date="2014" name="Int. J. Syst. Evol. Microbiol.">
        <title>Complete genome sequence of Corynebacterium casei LMG S-19264T (=DSM 44701T), isolated from a smear-ripened cheese.</title>
        <authorList>
            <consortium name="US DOE Joint Genome Institute (JGI-PGF)"/>
            <person name="Walter F."/>
            <person name="Albersmeier A."/>
            <person name="Kalinowski J."/>
            <person name="Ruckert C."/>
        </authorList>
    </citation>
    <scope>NUCLEOTIDE SEQUENCE</scope>
    <source>
        <strain evidence="9">CGMCC 4.7138</strain>
    </source>
</reference>
<reference evidence="9" key="2">
    <citation type="submission" date="2020-09" db="EMBL/GenBank/DDBJ databases">
        <authorList>
            <person name="Sun Q."/>
            <person name="Zhou Y."/>
        </authorList>
    </citation>
    <scope>NUCLEOTIDE SEQUENCE</scope>
    <source>
        <strain evidence="9">CGMCC 4.7138</strain>
    </source>
</reference>